<dbReference type="InterPro" id="IPR058741">
    <property type="entry name" value="MurL_C"/>
</dbReference>
<evidence type="ECO:0000259" key="1">
    <source>
        <dbReference type="Pfam" id="PF26298"/>
    </source>
</evidence>
<evidence type="ECO:0000259" key="2">
    <source>
        <dbReference type="Pfam" id="PF26299"/>
    </source>
</evidence>
<feature type="domain" description="MurL N-terminal" evidence="2">
    <location>
        <begin position="318"/>
        <end position="351"/>
    </location>
</feature>
<feature type="domain" description="MurL C-terminal" evidence="1">
    <location>
        <begin position="375"/>
        <end position="460"/>
    </location>
</feature>
<comment type="caution">
    <text evidence="3">The sequence shown here is derived from an EMBL/GenBank/DDBJ whole genome shotgun (WGS) entry which is preliminary data.</text>
</comment>
<accession>A0A836CB45</accession>
<dbReference type="OrthoDB" id="99425at2759"/>
<protein>
    <recommendedName>
        <fullName evidence="5">UDP-N-acetyl-alpha-D-muramoyl-L-alanyl-L-glutamate epimerase</fullName>
    </recommendedName>
</protein>
<evidence type="ECO:0008006" key="5">
    <source>
        <dbReference type="Google" id="ProtNLM"/>
    </source>
</evidence>
<dbReference type="Pfam" id="PF26298">
    <property type="entry name" value="MurL_epimerase_C"/>
    <property type="match status" value="1"/>
</dbReference>
<dbReference type="AlphaFoldDB" id="A0A836CB45"/>
<name>A0A836CB45_9STRA</name>
<dbReference type="Proteomes" id="UP000664859">
    <property type="component" value="Unassembled WGS sequence"/>
</dbReference>
<dbReference type="Pfam" id="PF26299">
    <property type="entry name" value="MurL_N"/>
    <property type="match status" value="2"/>
</dbReference>
<organism evidence="3 4">
    <name type="scientific">Tribonema minus</name>
    <dbReference type="NCBI Taxonomy" id="303371"/>
    <lineage>
        <taxon>Eukaryota</taxon>
        <taxon>Sar</taxon>
        <taxon>Stramenopiles</taxon>
        <taxon>Ochrophyta</taxon>
        <taxon>PX clade</taxon>
        <taxon>Xanthophyceae</taxon>
        <taxon>Tribonematales</taxon>
        <taxon>Tribonemataceae</taxon>
        <taxon>Tribonema</taxon>
    </lineage>
</organism>
<sequence length="524" mass="58232">MGDDDEESLFSFFEQDEYIEYRHFRLSADGSTIEFSYTYCGAPPTLSTLHLPPDFWARGSDESGSRCECGSTGAAAAACRQQQCALAMFSIGMVVLVWHWMPRPTRAVRVRAAALSAPQAAFWRAFYNAVLREYFALNGLPEDFTIEVEVVVDGSSVGALPPAPAPVCNACRRRGPRVLVPLGGGKDSREVAAENFLICRVKPLVRLEHEFNYTTLHARRGIGIRMEGHPWAALCAFDAALAAAALGYDCVAAGNERSANHGNGMLWQGQEAAHTSQHHTSKCQRGTCIARTRRSHISIPKNSRRTRLTLSVRHCGAAQEVNHQYDKSFAFEAAANAYIARHIARGVHYFSALQPLWEVQIAREFARHPQYLPVFISCNEGRLQRWCGACDKCLFVFCILAAWVDCDELSRCFGRNLLEDLSLLPQLRALMGIEGYKPLECVGEPHEVMLSLWLALKRHHDRHGASAPPPRLLQEVQPLLPAGARDQLDSVLRDFSNDHLVPDWLLPSVQRVASRPASPHAAPR</sequence>
<evidence type="ECO:0000313" key="4">
    <source>
        <dbReference type="Proteomes" id="UP000664859"/>
    </source>
</evidence>
<feature type="domain" description="MurL N-terminal" evidence="2">
    <location>
        <begin position="74"/>
        <end position="274"/>
    </location>
</feature>
<gene>
    <name evidence="3" type="ORF">JKP88DRAFT_264903</name>
</gene>
<proteinExistence type="predicted"/>
<evidence type="ECO:0000313" key="3">
    <source>
        <dbReference type="EMBL" id="KAG5177851.1"/>
    </source>
</evidence>
<dbReference type="InterPro" id="IPR058740">
    <property type="entry name" value="MurL_N"/>
</dbReference>
<reference evidence="3" key="1">
    <citation type="submission" date="2021-02" db="EMBL/GenBank/DDBJ databases">
        <title>First Annotated Genome of the Yellow-green Alga Tribonema minus.</title>
        <authorList>
            <person name="Mahan K.M."/>
        </authorList>
    </citation>
    <scope>NUCLEOTIDE SEQUENCE</scope>
    <source>
        <strain evidence="3">UTEX B ZZ1240</strain>
    </source>
</reference>
<dbReference type="EMBL" id="JAFCMP010000521">
    <property type="protein sequence ID" value="KAG5177851.1"/>
    <property type="molecule type" value="Genomic_DNA"/>
</dbReference>
<keyword evidence="4" id="KW-1185">Reference proteome</keyword>